<reference evidence="3 4" key="1">
    <citation type="submission" date="2012-07" db="EMBL/GenBank/DDBJ databases">
        <title>Draft genome sequence of Desulfovibrio magneticus str. Maddingley MBC34 obtained from a metagenomic sequence of a methanogenic enrichment isolated from coal-seam formation water in Victoria, Australia.</title>
        <authorList>
            <person name="Greenfield P."/>
            <person name="Hendry P."/>
            <person name="Li D."/>
            <person name="Rosewarne C.P."/>
            <person name="Tran-Dinh N."/>
            <person name="Elbourne L.D.H."/>
            <person name="Paulsen I.T."/>
            <person name="Midgley D.J."/>
        </authorList>
    </citation>
    <scope>NUCLEOTIDE SEQUENCE [LARGE SCALE GENOMIC DNA]</scope>
    <source>
        <strain evidence="4">Maddingley MBC34</strain>
    </source>
</reference>
<accession>K6HC20</accession>
<feature type="region of interest" description="Disordered" evidence="1">
    <location>
        <begin position="69"/>
        <end position="94"/>
    </location>
</feature>
<comment type="caution">
    <text evidence="3">The sequence shown here is derived from an EMBL/GenBank/DDBJ whole genome shotgun (WGS) entry which is preliminary data.</text>
</comment>
<sequence length="264" mass="28094">MLLRRILALLALCLLAPWLERNACALDGVTVSYATTQDWSLGLKGAVTIGQHLVPDPYRLAADLPLCRHGQQPVERRAPGRSGRRGGRRPGRLDTALAPSASATVGFTASPAVAAGPTAMAFTGTWYDNCSGTPTPTPVTPDYRITDLANTSRPYQDRPTSFFFGDAMTQATSLQGGYFAQNRAGDTGLSACGLTVTWGEHMTVLPEHGIIAALFGAGVSDSTDGVGSRPTDDWFWIQAVQEHYRAHPAPLPSTAALTPMLHCC</sequence>
<keyword evidence="2" id="KW-0732">Signal</keyword>
<feature type="signal peptide" evidence="2">
    <location>
        <begin position="1"/>
        <end position="25"/>
    </location>
</feature>
<proteinExistence type="predicted"/>
<protein>
    <submittedName>
        <fullName evidence="3">Uncharacterized protein</fullName>
    </submittedName>
</protein>
<dbReference type="EMBL" id="ALAO01000097">
    <property type="protein sequence ID" value="EKO40023.1"/>
    <property type="molecule type" value="Genomic_DNA"/>
</dbReference>
<evidence type="ECO:0000313" key="4">
    <source>
        <dbReference type="Proteomes" id="UP000006272"/>
    </source>
</evidence>
<dbReference type="AlphaFoldDB" id="K6HC20"/>
<feature type="chain" id="PRO_5003891744" evidence="2">
    <location>
        <begin position="26"/>
        <end position="264"/>
    </location>
</feature>
<organism evidence="3 4">
    <name type="scientific">Solidesulfovibrio magneticus str. Maddingley MBC34</name>
    <dbReference type="NCBI Taxonomy" id="1206767"/>
    <lineage>
        <taxon>Bacteria</taxon>
        <taxon>Pseudomonadati</taxon>
        <taxon>Thermodesulfobacteriota</taxon>
        <taxon>Desulfovibrionia</taxon>
        <taxon>Desulfovibrionales</taxon>
        <taxon>Desulfovibrionaceae</taxon>
        <taxon>Solidesulfovibrio</taxon>
    </lineage>
</organism>
<dbReference type="PATRIC" id="fig|1206767.3.peg.1213"/>
<name>K6HC20_9BACT</name>
<evidence type="ECO:0000256" key="2">
    <source>
        <dbReference type="SAM" id="SignalP"/>
    </source>
</evidence>
<evidence type="ECO:0000256" key="1">
    <source>
        <dbReference type="SAM" id="MobiDB-lite"/>
    </source>
</evidence>
<gene>
    <name evidence="3" type="ORF">B193_1245</name>
</gene>
<dbReference type="Proteomes" id="UP000006272">
    <property type="component" value="Unassembled WGS sequence"/>
</dbReference>
<evidence type="ECO:0000313" key="3">
    <source>
        <dbReference type="EMBL" id="EKO40023.1"/>
    </source>
</evidence>